<evidence type="ECO:0000256" key="3">
    <source>
        <dbReference type="ARBA" id="ARBA00022694"/>
    </source>
</evidence>
<evidence type="ECO:0000256" key="2">
    <source>
        <dbReference type="ARBA" id="ARBA00022490"/>
    </source>
</evidence>
<keyword evidence="3" id="KW-0819">tRNA processing</keyword>
<evidence type="ECO:0000256" key="7">
    <source>
        <dbReference type="ARBA" id="ARBA00023004"/>
    </source>
</evidence>
<dbReference type="InterPro" id="IPR017896">
    <property type="entry name" value="4Fe4S_Fe-S-bd"/>
</dbReference>
<dbReference type="InterPro" id="IPR011989">
    <property type="entry name" value="ARM-like"/>
</dbReference>
<dbReference type="Gene3D" id="3.30.70.20">
    <property type="match status" value="1"/>
</dbReference>
<dbReference type="InterPro" id="IPR004453">
    <property type="entry name" value="QueG"/>
</dbReference>
<keyword evidence="6 10" id="KW-0560">Oxidoreductase</keyword>
<dbReference type="InterPro" id="IPR016024">
    <property type="entry name" value="ARM-type_fold"/>
</dbReference>
<keyword evidence="11" id="KW-1185">Reference proteome</keyword>
<dbReference type="Proteomes" id="UP001597079">
    <property type="component" value="Unassembled WGS sequence"/>
</dbReference>
<dbReference type="RefSeq" id="WP_377946236.1">
    <property type="nucleotide sequence ID" value="NZ_JBHUCX010000102.1"/>
</dbReference>
<protein>
    <submittedName>
        <fullName evidence="10">tRNA epoxyqueuosine(34) reductase QueG</fullName>
        <ecNumber evidence="10">1.17.99.6</ecNumber>
    </submittedName>
</protein>
<dbReference type="EC" id="1.17.99.6" evidence="10"/>
<keyword evidence="7" id="KW-0408">Iron</keyword>
<dbReference type="InterPro" id="IPR017900">
    <property type="entry name" value="4Fe4S_Fe_S_CS"/>
</dbReference>
<reference evidence="11" key="1">
    <citation type="journal article" date="2019" name="Int. J. Syst. Evol. Microbiol.">
        <title>The Global Catalogue of Microorganisms (GCM) 10K type strain sequencing project: providing services to taxonomists for standard genome sequencing and annotation.</title>
        <authorList>
            <consortium name="The Broad Institute Genomics Platform"/>
            <consortium name="The Broad Institute Genome Sequencing Center for Infectious Disease"/>
            <person name="Wu L."/>
            <person name="Ma J."/>
        </authorList>
    </citation>
    <scope>NUCLEOTIDE SEQUENCE [LARGE SCALE GENOMIC DNA]</scope>
    <source>
        <strain evidence="11">CGMCC 1.12286</strain>
    </source>
</reference>
<dbReference type="PANTHER" id="PTHR30002">
    <property type="entry name" value="EPOXYQUEUOSINE REDUCTASE"/>
    <property type="match status" value="1"/>
</dbReference>
<gene>
    <name evidence="10" type="primary">queG</name>
    <name evidence="10" type="ORF">ACFSB2_26415</name>
</gene>
<dbReference type="PROSITE" id="PS51379">
    <property type="entry name" value="4FE4S_FER_2"/>
    <property type="match status" value="1"/>
</dbReference>
<feature type="domain" description="4Fe-4S ferredoxin-type" evidence="9">
    <location>
        <begin position="183"/>
        <end position="212"/>
    </location>
</feature>
<keyword evidence="1" id="KW-0004">4Fe-4S</keyword>
<dbReference type="Pfam" id="PF13484">
    <property type="entry name" value="Fer4_16"/>
    <property type="match status" value="1"/>
</dbReference>
<evidence type="ECO:0000256" key="4">
    <source>
        <dbReference type="ARBA" id="ARBA00022723"/>
    </source>
</evidence>
<keyword evidence="8" id="KW-0411">Iron-sulfur</keyword>
<accession>A0ABW4JP19</accession>
<sequence>MTRCSKQQIKALAAQVGLMEVGVTDASPFPEMIPWLTAYAERGRTGFEAADIAQRIQPTSWLASAKSIVVAALPYLTDTGHTTARTHPRGRQHGNVSTYVYGTDYHHVLTERLRDLGERLTDLYGQNVEYKVAVDMSPLVDRRVAERAGLGWVGKNCMFYSHRYGSFVFLGALLVNVEIESNNQPPALGSRCGECALCLKACPTGALVAPGVIEATRCLSYVTQMKGVIPREFRSKMGRRVWGCDVCQWVCPENSGAEHSDIPAFEPLPELAYPDLIEFLHLSNRQFLRRYGHTALAWRGLRTLQRNALIALGNAGHVEAIAEIIPFLQHARQELRVSAAWALGQLGGQEALVALESALAQELDEVVSDELKQAIKRVMMH</sequence>
<evidence type="ECO:0000256" key="5">
    <source>
        <dbReference type="ARBA" id="ARBA00022785"/>
    </source>
</evidence>
<evidence type="ECO:0000313" key="11">
    <source>
        <dbReference type="Proteomes" id="UP001597079"/>
    </source>
</evidence>
<dbReference type="Pfam" id="PF08331">
    <property type="entry name" value="QueG_DUF1730"/>
    <property type="match status" value="1"/>
</dbReference>
<dbReference type="EMBL" id="JBHUCX010000102">
    <property type="protein sequence ID" value="MFD1678206.1"/>
    <property type="molecule type" value="Genomic_DNA"/>
</dbReference>
<dbReference type="SUPFAM" id="SSF48371">
    <property type="entry name" value="ARM repeat"/>
    <property type="match status" value="1"/>
</dbReference>
<dbReference type="PANTHER" id="PTHR30002:SF4">
    <property type="entry name" value="EPOXYQUEUOSINE REDUCTASE"/>
    <property type="match status" value="1"/>
</dbReference>
<keyword evidence="5" id="KW-0671">Queuosine biosynthesis</keyword>
<dbReference type="Gene3D" id="1.25.10.10">
    <property type="entry name" value="Leucine-rich Repeat Variant"/>
    <property type="match status" value="1"/>
</dbReference>
<evidence type="ECO:0000259" key="9">
    <source>
        <dbReference type="PROSITE" id="PS51379"/>
    </source>
</evidence>
<dbReference type="SUPFAM" id="SSF54862">
    <property type="entry name" value="4Fe-4S ferredoxins"/>
    <property type="match status" value="1"/>
</dbReference>
<proteinExistence type="predicted"/>
<dbReference type="PROSITE" id="PS00198">
    <property type="entry name" value="4FE4S_FER_1"/>
    <property type="match status" value="1"/>
</dbReference>
<name>A0ABW4JP19_9BACL</name>
<dbReference type="NCBIfam" id="TIGR00276">
    <property type="entry name" value="tRNA epoxyqueuosine(34) reductase QueG"/>
    <property type="match status" value="1"/>
</dbReference>
<evidence type="ECO:0000256" key="8">
    <source>
        <dbReference type="ARBA" id="ARBA00023014"/>
    </source>
</evidence>
<evidence type="ECO:0000313" key="10">
    <source>
        <dbReference type="EMBL" id="MFD1678206.1"/>
    </source>
</evidence>
<dbReference type="InterPro" id="IPR004155">
    <property type="entry name" value="PBS_lyase_HEAT"/>
</dbReference>
<evidence type="ECO:0000256" key="6">
    <source>
        <dbReference type="ARBA" id="ARBA00023002"/>
    </source>
</evidence>
<dbReference type="GO" id="GO:0052693">
    <property type="term" value="F:epoxyqueuosine reductase activity"/>
    <property type="evidence" value="ECO:0007669"/>
    <property type="project" value="UniProtKB-EC"/>
</dbReference>
<dbReference type="InterPro" id="IPR013542">
    <property type="entry name" value="QueG_DUF1730"/>
</dbReference>
<evidence type="ECO:0000256" key="1">
    <source>
        <dbReference type="ARBA" id="ARBA00022485"/>
    </source>
</evidence>
<organism evidence="10 11">
    <name type="scientific">Alicyclobacillus fodiniaquatilis</name>
    <dbReference type="NCBI Taxonomy" id="1661150"/>
    <lineage>
        <taxon>Bacteria</taxon>
        <taxon>Bacillati</taxon>
        <taxon>Bacillota</taxon>
        <taxon>Bacilli</taxon>
        <taxon>Bacillales</taxon>
        <taxon>Alicyclobacillaceae</taxon>
        <taxon>Alicyclobacillus</taxon>
    </lineage>
</organism>
<keyword evidence="4" id="KW-0479">Metal-binding</keyword>
<comment type="caution">
    <text evidence="10">The sequence shown here is derived from an EMBL/GenBank/DDBJ whole genome shotgun (WGS) entry which is preliminary data.</text>
</comment>
<dbReference type="Pfam" id="PF13646">
    <property type="entry name" value="HEAT_2"/>
    <property type="match status" value="1"/>
</dbReference>
<keyword evidence="2" id="KW-0963">Cytoplasm</keyword>
<dbReference type="SMART" id="SM00567">
    <property type="entry name" value="EZ_HEAT"/>
    <property type="match status" value="2"/>
</dbReference>